<evidence type="ECO:0000256" key="2">
    <source>
        <dbReference type="SAM" id="Phobius"/>
    </source>
</evidence>
<feature type="compositionally biased region" description="Basic residues" evidence="1">
    <location>
        <begin position="180"/>
        <end position="191"/>
    </location>
</feature>
<gene>
    <name evidence="3" type="ORF">BCR44DRAFT_34939</name>
</gene>
<evidence type="ECO:0000313" key="3">
    <source>
        <dbReference type="EMBL" id="ORZ38788.1"/>
    </source>
</evidence>
<keyword evidence="4" id="KW-1185">Reference proteome</keyword>
<comment type="caution">
    <text evidence="3">The sequence shown here is derived from an EMBL/GenBank/DDBJ whole genome shotgun (WGS) entry which is preliminary data.</text>
</comment>
<dbReference type="Proteomes" id="UP000193411">
    <property type="component" value="Unassembled WGS sequence"/>
</dbReference>
<keyword evidence="2" id="KW-1133">Transmembrane helix</keyword>
<reference evidence="3 4" key="1">
    <citation type="submission" date="2016-07" db="EMBL/GenBank/DDBJ databases">
        <title>Pervasive Adenine N6-methylation of Active Genes in Fungi.</title>
        <authorList>
            <consortium name="DOE Joint Genome Institute"/>
            <person name="Mondo S.J."/>
            <person name="Dannebaum R.O."/>
            <person name="Kuo R.C."/>
            <person name="Labutti K."/>
            <person name="Haridas S."/>
            <person name="Kuo A."/>
            <person name="Salamov A."/>
            <person name="Ahrendt S.R."/>
            <person name="Lipzen A."/>
            <person name="Sullivan W."/>
            <person name="Andreopoulos W.B."/>
            <person name="Clum A."/>
            <person name="Lindquist E."/>
            <person name="Daum C."/>
            <person name="Ramamoorthy G.K."/>
            <person name="Gryganskyi A."/>
            <person name="Culley D."/>
            <person name="Magnuson J.K."/>
            <person name="James T.Y."/>
            <person name="O'Malley M.A."/>
            <person name="Stajich J.E."/>
            <person name="Spatafora J.W."/>
            <person name="Visel A."/>
            <person name="Grigoriev I.V."/>
        </authorList>
    </citation>
    <scope>NUCLEOTIDE SEQUENCE [LARGE SCALE GENOMIC DNA]</scope>
    <source>
        <strain evidence="3 4">PL171</strain>
    </source>
</reference>
<organism evidence="3 4">
    <name type="scientific">Catenaria anguillulae PL171</name>
    <dbReference type="NCBI Taxonomy" id="765915"/>
    <lineage>
        <taxon>Eukaryota</taxon>
        <taxon>Fungi</taxon>
        <taxon>Fungi incertae sedis</taxon>
        <taxon>Blastocladiomycota</taxon>
        <taxon>Blastocladiomycetes</taxon>
        <taxon>Blastocladiales</taxon>
        <taxon>Catenariaceae</taxon>
        <taxon>Catenaria</taxon>
    </lineage>
</organism>
<dbReference type="AlphaFoldDB" id="A0A1Y2HW20"/>
<evidence type="ECO:0000256" key="1">
    <source>
        <dbReference type="SAM" id="MobiDB-lite"/>
    </source>
</evidence>
<protein>
    <submittedName>
        <fullName evidence="3">Uncharacterized protein</fullName>
    </submittedName>
</protein>
<keyword evidence="2" id="KW-0812">Transmembrane</keyword>
<feature type="compositionally biased region" description="Polar residues" evidence="1">
    <location>
        <begin position="121"/>
        <end position="141"/>
    </location>
</feature>
<feature type="region of interest" description="Disordered" evidence="1">
    <location>
        <begin position="121"/>
        <end position="192"/>
    </location>
</feature>
<name>A0A1Y2HW20_9FUNG</name>
<evidence type="ECO:0000313" key="4">
    <source>
        <dbReference type="Proteomes" id="UP000193411"/>
    </source>
</evidence>
<keyword evidence="2" id="KW-0472">Membrane</keyword>
<proteinExistence type="predicted"/>
<sequence length="357" mass="38653">MLRQPFVTQAQSQHSDFDLDFDLELDVKPADLSQLATPANLLGLNRPSHALVSSHTKRPGSTPFAAHLLPAKTPPLGLAGPSRLRNEVVLTSSSSGSSSSSSVSSRSFASGYLIKKNLVSVGTSPSHPSTHQSAAMLTSSPPGSPAHVTIGTSPPPSSSPKAASSSSSAKQAMSPPSSPAHHHHHHHHHAPGRPLWEQYILSADLPSDIDDNDDDEYLPEQDADIVAADGAEAYEYLERLPEDDDDDDDDDDDHVDSEWVGDELVAGLDKQETRWLKYEQLMPAQVLVTWRRFLYVDGGLFALKVLLAVLVSAVVFGLVVSWQSPLTLLTSDGWVKMADAIGRVRRLVFVRAVRFDL</sequence>
<accession>A0A1Y2HW20</accession>
<feature type="compositionally biased region" description="Low complexity" evidence="1">
    <location>
        <begin position="159"/>
        <end position="175"/>
    </location>
</feature>
<dbReference type="EMBL" id="MCFL01000007">
    <property type="protein sequence ID" value="ORZ38788.1"/>
    <property type="molecule type" value="Genomic_DNA"/>
</dbReference>
<feature type="transmembrane region" description="Helical" evidence="2">
    <location>
        <begin position="301"/>
        <end position="322"/>
    </location>
</feature>